<sequence length="524" mass="57609">MEDARLARVILSSSRVLKVYSTGDDSTNRMHPLDNEPSWTTFIRNENTLYTRPLLGSELLSEQFSRWTDGIGEISFALTLRSPLPFDEVASRLRYAIAHLRFTSPLVASALEEGIHDPRFQSWVYAPARSVQDALDWAEDAVVVLSDRIHADDLTAKVVKGRLPYVLPNGRELIFRCFLARSPATAINGDAGTMKDDEVSILFHSTHGIMDARPTLSVFSLVLEWMSNPTREPLETLAWGTETENLPVGPVTATGGPRPTWETEGMALMGKIMQEHASPVRPLSLTPQRPKLGTLGQVVKTIAALDEDQTARVVAATKAAGFTMSHLLEAAHKLAILSFHDTSDPVVWNARLLNPMISMALQRRYLVPPHDGKGKLVSAICYLPASIPVVDILSAEPDTPKGHLLAAMRGFKAHYDEYQRNPHLPHACAAAAVLAPPLEPVVSSNPYCSVLSNIGITEDWLPDEWYRDGAEKGEGLLIEVMGFAMCQRMTNGVPSCTTWTIRSKLHVQVSVSDAISRPNIEGVC</sequence>
<comment type="similarity">
    <text evidence="1">Belongs to the trichothecene O-acetyltransferase family.</text>
</comment>
<dbReference type="RefSeq" id="XP_047782591.1">
    <property type="nucleotide sequence ID" value="XM_047918563.1"/>
</dbReference>
<dbReference type="Gene3D" id="3.30.559.30">
    <property type="entry name" value="Nonribosomal peptide synthetase, condensation domain"/>
    <property type="match status" value="1"/>
</dbReference>
<dbReference type="EMBL" id="JADCUA010000004">
    <property type="protein sequence ID" value="KAH9841125.1"/>
    <property type="molecule type" value="Genomic_DNA"/>
</dbReference>
<dbReference type="InterPro" id="IPR023213">
    <property type="entry name" value="CAT-like_dom_sf"/>
</dbReference>
<dbReference type="Gene3D" id="3.30.559.10">
    <property type="entry name" value="Chloramphenicol acetyltransferase-like domain"/>
    <property type="match status" value="1"/>
</dbReference>
<keyword evidence="4" id="KW-1185">Reference proteome</keyword>
<dbReference type="PANTHER" id="PTHR42034:SF1">
    <property type="entry name" value="CONDENSATION DOMAIN-CONTAINING PROTEIN"/>
    <property type="match status" value="1"/>
</dbReference>
<dbReference type="GeneID" id="71999295"/>
<evidence type="ECO:0000256" key="2">
    <source>
        <dbReference type="ARBA" id="ARBA00022679"/>
    </source>
</evidence>
<evidence type="ECO:0000313" key="3">
    <source>
        <dbReference type="EMBL" id="KAH9841125.1"/>
    </source>
</evidence>
<organism evidence="3 4">
    <name type="scientific">Rhodofomes roseus</name>
    <dbReference type="NCBI Taxonomy" id="34475"/>
    <lineage>
        <taxon>Eukaryota</taxon>
        <taxon>Fungi</taxon>
        <taxon>Dikarya</taxon>
        <taxon>Basidiomycota</taxon>
        <taxon>Agaricomycotina</taxon>
        <taxon>Agaricomycetes</taxon>
        <taxon>Polyporales</taxon>
        <taxon>Rhodofomes</taxon>
    </lineage>
</organism>
<evidence type="ECO:0008006" key="5">
    <source>
        <dbReference type="Google" id="ProtNLM"/>
    </source>
</evidence>
<dbReference type="PANTHER" id="PTHR42034">
    <property type="entry name" value="CHROMOSOME 7, WHOLE GENOME SHOTGUN SEQUENCE-RELATED"/>
    <property type="match status" value="1"/>
</dbReference>
<comment type="caution">
    <text evidence="3">The sequence shown here is derived from an EMBL/GenBank/DDBJ whole genome shotgun (WGS) entry which is preliminary data.</text>
</comment>
<dbReference type="InterPro" id="IPR009992">
    <property type="entry name" value="Tri3/Sat12/Sat16/Mac1"/>
</dbReference>
<evidence type="ECO:0000313" key="4">
    <source>
        <dbReference type="Proteomes" id="UP000814176"/>
    </source>
</evidence>
<keyword evidence="2" id="KW-0808">Transferase</keyword>
<proteinExistence type="inferred from homology"/>
<protein>
    <recommendedName>
        <fullName evidence="5">Condensation domain-containing protein</fullName>
    </recommendedName>
</protein>
<dbReference type="Pfam" id="PF07428">
    <property type="entry name" value="Tri3"/>
    <property type="match status" value="1"/>
</dbReference>
<gene>
    <name evidence="3" type="ORF">C8Q71DRAFT_440401</name>
</gene>
<accession>A0ABQ8KRG3</accession>
<dbReference type="Proteomes" id="UP000814176">
    <property type="component" value="Unassembled WGS sequence"/>
</dbReference>
<evidence type="ECO:0000256" key="1">
    <source>
        <dbReference type="ARBA" id="ARBA00006439"/>
    </source>
</evidence>
<name>A0ABQ8KRG3_9APHY</name>
<reference evidence="3 4" key="1">
    <citation type="journal article" date="2021" name="Environ. Microbiol.">
        <title>Gene family expansions and transcriptome signatures uncover fungal adaptations to wood decay.</title>
        <authorList>
            <person name="Hage H."/>
            <person name="Miyauchi S."/>
            <person name="Viragh M."/>
            <person name="Drula E."/>
            <person name="Min B."/>
            <person name="Chaduli D."/>
            <person name="Navarro D."/>
            <person name="Favel A."/>
            <person name="Norest M."/>
            <person name="Lesage-Meessen L."/>
            <person name="Balint B."/>
            <person name="Merenyi Z."/>
            <person name="de Eugenio L."/>
            <person name="Morin E."/>
            <person name="Martinez A.T."/>
            <person name="Baldrian P."/>
            <person name="Stursova M."/>
            <person name="Martinez M.J."/>
            <person name="Novotny C."/>
            <person name="Magnuson J.K."/>
            <person name="Spatafora J.W."/>
            <person name="Maurice S."/>
            <person name="Pangilinan J."/>
            <person name="Andreopoulos W."/>
            <person name="LaButti K."/>
            <person name="Hundley H."/>
            <person name="Na H."/>
            <person name="Kuo A."/>
            <person name="Barry K."/>
            <person name="Lipzen A."/>
            <person name="Henrissat B."/>
            <person name="Riley R."/>
            <person name="Ahrendt S."/>
            <person name="Nagy L.G."/>
            <person name="Grigoriev I.V."/>
            <person name="Martin F."/>
            <person name="Rosso M.N."/>
        </authorList>
    </citation>
    <scope>NUCLEOTIDE SEQUENCE [LARGE SCALE GENOMIC DNA]</scope>
    <source>
        <strain evidence="3 4">CIRM-BRFM 1785</strain>
    </source>
</reference>